<feature type="region of interest" description="Disordered" evidence="4">
    <location>
        <begin position="191"/>
        <end position="213"/>
    </location>
</feature>
<keyword evidence="2" id="KW-0479">Metal-binding</keyword>
<evidence type="ECO:0000259" key="5">
    <source>
        <dbReference type="PROSITE" id="PS51007"/>
    </source>
</evidence>
<feature type="domain" description="Cytochrome c" evidence="5">
    <location>
        <begin position="103"/>
        <end position="188"/>
    </location>
</feature>
<evidence type="ECO:0000256" key="4">
    <source>
        <dbReference type="SAM" id="MobiDB-lite"/>
    </source>
</evidence>
<organism evidence="6">
    <name type="scientific">hydrothermal vent metagenome</name>
    <dbReference type="NCBI Taxonomy" id="652676"/>
    <lineage>
        <taxon>unclassified sequences</taxon>
        <taxon>metagenomes</taxon>
        <taxon>ecological metagenomes</taxon>
    </lineage>
</organism>
<evidence type="ECO:0000256" key="1">
    <source>
        <dbReference type="ARBA" id="ARBA00022617"/>
    </source>
</evidence>
<protein>
    <recommendedName>
        <fullName evidence="5">Cytochrome c domain-containing protein</fullName>
    </recommendedName>
</protein>
<gene>
    <name evidence="6" type="ORF">MNBD_PLANCTO02-2881</name>
</gene>
<evidence type="ECO:0000313" key="6">
    <source>
        <dbReference type="EMBL" id="VAX40994.1"/>
    </source>
</evidence>
<dbReference type="PROSITE" id="PS51007">
    <property type="entry name" value="CYTC"/>
    <property type="match status" value="1"/>
</dbReference>
<name>A0A3B1DXC4_9ZZZZ</name>
<keyword evidence="1" id="KW-0349">Heme</keyword>
<dbReference type="PANTHER" id="PTHR40394">
    <property type="entry name" value="LIPOPROTEIN-RELATED"/>
    <property type="match status" value="1"/>
</dbReference>
<dbReference type="GO" id="GO:0020037">
    <property type="term" value="F:heme binding"/>
    <property type="evidence" value="ECO:0007669"/>
    <property type="project" value="InterPro"/>
</dbReference>
<evidence type="ECO:0000256" key="2">
    <source>
        <dbReference type="ARBA" id="ARBA00022723"/>
    </source>
</evidence>
<dbReference type="InterPro" id="IPR009056">
    <property type="entry name" value="Cyt_c-like_dom"/>
</dbReference>
<proteinExistence type="predicted"/>
<dbReference type="EMBL" id="UOGL01000502">
    <property type="protein sequence ID" value="VAX40994.1"/>
    <property type="molecule type" value="Genomic_DNA"/>
</dbReference>
<dbReference type="PANTHER" id="PTHR40394:SF2">
    <property type="entry name" value="QUINOL:CYTOCHROME C OXIDOREDUCTASE MEMBRANE PROTEIN"/>
    <property type="match status" value="1"/>
</dbReference>
<dbReference type="InterPro" id="IPR036909">
    <property type="entry name" value="Cyt_c-like_dom_sf"/>
</dbReference>
<keyword evidence="3" id="KW-0408">Iron</keyword>
<reference evidence="6" key="1">
    <citation type="submission" date="2018-06" db="EMBL/GenBank/DDBJ databases">
        <authorList>
            <person name="Zhirakovskaya E."/>
        </authorList>
    </citation>
    <scope>NUCLEOTIDE SEQUENCE</scope>
</reference>
<dbReference type="AlphaFoldDB" id="A0A3B1DXC4"/>
<dbReference type="Pfam" id="PF13442">
    <property type="entry name" value="Cytochrome_CBB3"/>
    <property type="match status" value="1"/>
</dbReference>
<evidence type="ECO:0000256" key="3">
    <source>
        <dbReference type="ARBA" id="ARBA00023004"/>
    </source>
</evidence>
<dbReference type="SUPFAM" id="SSF46626">
    <property type="entry name" value="Cytochrome c"/>
    <property type="match status" value="1"/>
</dbReference>
<accession>A0A3B1DXC4</accession>
<sequence length="213" mass="23690">MWNKTNIALALLLAFVVFAIFFTKTDYAITNYEFLPDMKRSQAYGAYSKNPHFANGRTLQLPVQGTIARGEQLLHYQATAAEAIRAGNELKNPTSVKPKLKAASLERGTEIYRVFCISCHGATGAGDGIVPKYGFPPPPSLLTGKSLKMKDGQLFHILSYGQGNMTDFNAQLSHQQRWDVINYIRTMQKSATSQTKPAVPSKKEPVKKQHLEK</sequence>
<dbReference type="GO" id="GO:0009055">
    <property type="term" value="F:electron transfer activity"/>
    <property type="evidence" value="ECO:0007669"/>
    <property type="project" value="InterPro"/>
</dbReference>
<dbReference type="Gene3D" id="1.10.760.10">
    <property type="entry name" value="Cytochrome c-like domain"/>
    <property type="match status" value="1"/>
</dbReference>
<dbReference type="GO" id="GO:0046872">
    <property type="term" value="F:metal ion binding"/>
    <property type="evidence" value="ECO:0007669"/>
    <property type="project" value="UniProtKB-KW"/>
</dbReference>
<dbReference type="SUPFAM" id="SSF160964">
    <property type="entry name" value="MalF N-terminal region-like"/>
    <property type="match status" value="1"/>
</dbReference>
<feature type="compositionally biased region" description="Basic and acidic residues" evidence="4">
    <location>
        <begin position="201"/>
        <end position="213"/>
    </location>
</feature>